<evidence type="ECO:0000259" key="5">
    <source>
        <dbReference type="PROSITE" id="PS50931"/>
    </source>
</evidence>
<evidence type="ECO:0000256" key="2">
    <source>
        <dbReference type="ARBA" id="ARBA00023015"/>
    </source>
</evidence>
<accession>B8CTA1</accession>
<dbReference type="InterPro" id="IPR036388">
    <property type="entry name" value="WH-like_DNA-bd_sf"/>
</dbReference>
<dbReference type="Pfam" id="PF03466">
    <property type="entry name" value="LysR_substrate"/>
    <property type="match status" value="1"/>
</dbReference>
<dbReference type="eggNOG" id="COG0583">
    <property type="taxonomic scope" value="Bacteria"/>
</dbReference>
<keyword evidence="7" id="KW-1185">Reference proteome</keyword>
<dbReference type="PRINTS" id="PR00039">
    <property type="entry name" value="HTHLYSR"/>
</dbReference>
<dbReference type="SUPFAM" id="SSF53850">
    <property type="entry name" value="Periplasmic binding protein-like II"/>
    <property type="match status" value="1"/>
</dbReference>
<protein>
    <submittedName>
        <fullName evidence="6">LysR family transcriptional regulatory protein</fullName>
    </submittedName>
</protein>
<dbReference type="Gene3D" id="3.40.190.10">
    <property type="entry name" value="Periplasmic binding protein-like II"/>
    <property type="match status" value="1"/>
</dbReference>
<dbReference type="Proteomes" id="UP000000753">
    <property type="component" value="Chromosome"/>
</dbReference>
<evidence type="ECO:0000313" key="6">
    <source>
        <dbReference type="EMBL" id="ACJ31010.1"/>
    </source>
</evidence>
<dbReference type="STRING" id="225849.swp_4364"/>
<dbReference type="FunFam" id="1.10.10.10:FF:000001">
    <property type="entry name" value="LysR family transcriptional regulator"/>
    <property type="match status" value="1"/>
</dbReference>
<keyword evidence="4" id="KW-0804">Transcription</keyword>
<dbReference type="Gene3D" id="1.10.10.10">
    <property type="entry name" value="Winged helix-like DNA-binding domain superfamily/Winged helix DNA-binding domain"/>
    <property type="match status" value="1"/>
</dbReference>
<organism evidence="6 7">
    <name type="scientific">Shewanella piezotolerans (strain WP3 / JCM 13877)</name>
    <dbReference type="NCBI Taxonomy" id="225849"/>
    <lineage>
        <taxon>Bacteria</taxon>
        <taxon>Pseudomonadati</taxon>
        <taxon>Pseudomonadota</taxon>
        <taxon>Gammaproteobacteria</taxon>
        <taxon>Alteromonadales</taxon>
        <taxon>Shewanellaceae</taxon>
        <taxon>Shewanella</taxon>
    </lineage>
</organism>
<dbReference type="SUPFAM" id="SSF46785">
    <property type="entry name" value="Winged helix' DNA-binding domain"/>
    <property type="match status" value="1"/>
</dbReference>
<evidence type="ECO:0000313" key="7">
    <source>
        <dbReference type="Proteomes" id="UP000000753"/>
    </source>
</evidence>
<name>B8CTA1_SHEPW</name>
<feature type="domain" description="HTH lysR-type" evidence="5">
    <location>
        <begin position="1"/>
        <end position="58"/>
    </location>
</feature>
<evidence type="ECO:0000256" key="4">
    <source>
        <dbReference type="ARBA" id="ARBA00023163"/>
    </source>
</evidence>
<dbReference type="Pfam" id="PF00126">
    <property type="entry name" value="HTH_1"/>
    <property type="match status" value="1"/>
</dbReference>
<evidence type="ECO:0000256" key="3">
    <source>
        <dbReference type="ARBA" id="ARBA00023125"/>
    </source>
</evidence>
<reference evidence="6 7" key="1">
    <citation type="journal article" date="2008" name="PLoS ONE">
        <title>Environmental adaptation: genomic analysis of the piezotolerant and psychrotolerant deep-sea iron reducing bacterium Shewanella piezotolerans WP3.</title>
        <authorList>
            <person name="Wang F."/>
            <person name="Wang J."/>
            <person name="Jian H."/>
            <person name="Zhang B."/>
            <person name="Li S."/>
            <person name="Wang F."/>
            <person name="Zeng X."/>
            <person name="Gao L."/>
            <person name="Bartlett D.H."/>
            <person name="Yu J."/>
            <person name="Hu S."/>
            <person name="Xiao X."/>
        </authorList>
    </citation>
    <scope>NUCLEOTIDE SEQUENCE [LARGE SCALE GENOMIC DNA]</scope>
    <source>
        <strain evidence="7">WP3 / JCM 13877</strain>
    </source>
</reference>
<dbReference type="PANTHER" id="PTHR30126">
    <property type="entry name" value="HTH-TYPE TRANSCRIPTIONAL REGULATOR"/>
    <property type="match status" value="1"/>
</dbReference>
<dbReference type="AlphaFoldDB" id="B8CTA1"/>
<keyword evidence="3" id="KW-0238">DNA-binding</keyword>
<dbReference type="GO" id="GO:0000976">
    <property type="term" value="F:transcription cis-regulatory region binding"/>
    <property type="evidence" value="ECO:0007669"/>
    <property type="project" value="TreeGrafter"/>
</dbReference>
<keyword evidence="2" id="KW-0805">Transcription regulation</keyword>
<gene>
    <name evidence="6" type="ordered locus">swp_4364</name>
</gene>
<dbReference type="HOGENOM" id="CLU_039613_20_1_6"/>
<evidence type="ECO:0000256" key="1">
    <source>
        <dbReference type="ARBA" id="ARBA00009437"/>
    </source>
</evidence>
<dbReference type="GO" id="GO:0003700">
    <property type="term" value="F:DNA-binding transcription factor activity"/>
    <property type="evidence" value="ECO:0007669"/>
    <property type="project" value="InterPro"/>
</dbReference>
<dbReference type="InterPro" id="IPR036390">
    <property type="entry name" value="WH_DNA-bd_sf"/>
</dbReference>
<proteinExistence type="inferred from homology"/>
<dbReference type="InterPro" id="IPR005119">
    <property type="entry name" value="LysR_subst-bd"/>
</dbReference>
<dbReference type="KEGG" id="swp:swp_4364"/>
<sequence length="176" mass="19861">MELQQIKYFLAVVDSGTFLAASKKVFVTQPTLSAGIRKLEESLQVKLFHRGSRVASLTPAGKQFIATARQSYNQLMTIKSELSHEPQKLVIGVLVNIHMDHVAKIIGVFRRTYPHILIEFIIAHDQELQQLLKQQKIDLAIVNSHTKADSFVPLIPEKMCVVVLKSTLWLISHLLP</sequence>
<comment type="similarity">
    <text evidence="1">Belongs to the LysR transcriptional regulatory family.</text>
</comment>
<dbReference type="EMBL" id="CP000472">
    <property type="protein sequence ID" value="ACJ31010.1"/>
    <property type="molecule type" value="Genomic_DNA"/>
</dbReference>
<dbReference type="InterPro" id="IPR000847">
    <property type="entry name" value="LysR_HTH_N"/>
</dbReference>
<dbReference type="PROSITE" id="PS50931">
    <property type="entry name" value="HTH_LYSR"/>
    <property type="match status" value="1"/>
</dbReference>
<dbReference type="PANTHER" id="PTHR30126:SF40">
    <property type="entry name" value="HTH-TYPE TRANSCRIPTIONAL REGULATOR GLTR"/>
    <property type="match status" value="1"/>
</dbReference>